<dbReference type="SUPFAM" id="SSF81464">
    <property type="entry name" value="Cytochrome c oxidase subunit II-like, transmembrane region"/>
    <property type="match status" value="1"/>
</dbReference>
<keyword evidence="12" id="KW-0564">Palmitate</keyword>
<comment type="similarity">
    <text evidence="2 14">Belongs to the cytochrome c oxidase subunit 2 family.</text>
</comment>
<evidence type="ECO:0000256" key="10">
    <source>
        <dbReference type="ARBA" id="ARBA00023002"/>
    </source>
</evidence>
<evidence type="ECO:0000256" key="4">
    <source>
        <dbReference type="ARBA" id="ARBA00022475"/>
    </source>
</evidence>
<dbReference type="InterPro" id="IPR034227">
    <property type="entry name" value="CuRO_UO_II"/>
</dbReference>
<dbReference type="InterPro" id="IPR045187">
    <property type="entry name" value="CcO_II"/>
</dbReference>
<dbReference type="CDD" id="cd04212">
    <property type="entry name" value="CuRO_UO_II"/>
    <property type="match status" value="1"/>
</dbReference>
<dbReference type="PIRSF" id="PIRSF000292">
    <property type="entry name" value="Ubi_od_II"/>
    <property type="match status" value="1"/>
</dbReference>
<keyword evidence="4 14" id="KW-1003">Cell membrane</keyword>
<dbReference type="NCBIfam" id="TIGR01433">
    <property type="entry name" value="CyoA"/>
    <property type="match status" value="1"/>
</dbReference>
<dbReference type="InterPro" id="IPR008972">
    <property type="entry name" value="Cupredoxin"/>
</dbReference>
<sequence>MVVLRPAGDIAAQQRDLVLLATGLMLLIIVPVIALTLLFAWKYRASNLQATYAPDWSHSNRIEMAVWGAPLAIILVLGAVTWTTSHTLDPYRPLSRLAPHRPIPAGVKPLEVDVVALDWKWLFIYPEQGVASVNELAAPVDRPIAFKITASSVMNAFYVPALAGQIYAMPGMQTQLNAVINQPGVYEGFSSNYSGAGFSGMKFKFKGLTPAEFDHWVAQAKAASPALTRADYLALARPSTDEPVRRFASVDPTLFLAVVNRCAAPGQVCKDQMKSPMPSSPMAVAMANRIRCAPTRRAPAQHAS</sequence>
<evidence type="ECO:0000256" key="12">
    <source>
        <dbReference type="ARBA" id="ARBA00023139"/>
    </source>
</evidence>
<dbReference type="GO" id="GO:0005886">
    <property type="term" value="C:plasma membrane"/>
    <property type="evidence" value="ECO:0007669"/>
    <property type="project" value="UniProtKB-SubCell"/>
</dbReference>
<dbReference type="InterPro" id="IPR006333">
    <property type="entry name" value="Cyt_o_ubiquinol_oxidase_su2"/>
</dbReference>
<keyword evidence="13" id="KW-0449">Lipoprotein</keyword>
<feature type="transmembrane region" description="Helical" evidence="15">
    <location>
        <begin position="62"/>
        <end position="82"/>
    </location>
</feature>
<dbReference type="GO" id="GO:0042773">
    <property type="term" value="P:ATP synthesis coupled electron transport"/>
    <property type="evidence" value="ECO:0007669"/>
    <property type="project" value="TreeGrafter"/>
</dbReference>
<dbReference type="Pfam" id="PF00116">
    <property type="entry name" value="COX2"/>
    <property type="match status" value="1"/>
</dbReference>
<dbReference type="InterPro" id="IPR002429">
    <property type="entry name" value="CcO_II-like_C"/>
</dbReference>
<evidence type="ECO:0000256" key="15">
    <source>
        <dbReference type="SAM" id="Phobius"/>
    </source>
</evidence>
<dbReference type="GO" id="GO:0009486">
    <property type="term" value="F:cytochrome bo3 ubiquinol oxidase activity"/>
    <property type="evidence" value="ECO:0007669"/>
    <property type="project" value="InterPro"/>
</dbReference>
<evidence type="ECO:0000256" key="5">
    <source>
        <dbReference type="ARBA" id="ARBA00022660"/>
    </source>
</evidence>
<dbReference type="Proteomes" id="UP000676409">
    <property type="component" value="Chromosome"/>
</dbReference>
<feature type="transmembrane region" description="Helical" evidence="15">
    <location>
        <begin position="20"/>
        <end position="41"/>
    </location>
</feature>
<keyword evidence="10 14" id="KW-0560">Oxidoreductase</keyword>
<dbReference type="PROSITE" id="PS50999">
    <property type="entry name" value="COX2_TM"/>
    <property type="match status" value="1"/>
</dbReference>
<comment type="subcellular location">
    <subcellularLocation>
        <location evidence="1">Cell membrane</location>
        <topology evidence="1">Multi-pass membrane protein</topology>
    </subcellularLocation>
</comment>
<evidence type="ECO:0000259" key="17">
    <source>
        <dbReference type="PROSITE" id="PS50999"/>
    </source>
</evidence>
<evidence type="ECO:0000256" key="1">
    <source>
        <dbReference type="ARBA" id="ARBA00004651"/>
    </source>
</evidence>
<dbReference type="GO" id="GO:0005507">
    <property type="term" value="F:copper ion binding"/>
    <property type="evidence" value="ECO:0007669"/>
    <property type="project" value="InterPro"/>
</dbReference>
<proteinExistence type="inferred from homology"/>
<keyword evidence="11 14" id="KW-0472">Membrane</keyword>
<reference evidence="18" key="1">
    <citation type="submission" date="2021-04" db="EMBL/GenBank/DDBJ databases">
        <title>The complete genome sequence of Caulobacter sp. S6.</title>
        <authorList>
            <person name="Tang Y."/>
            <person name="Ouyang W."/>
            <person name="Liu Q."/>
            <person name="Huang B."/>
            <person name="Guo Z."/>
            <person name="Lei P."/>
        </authorList>
    </citation>
    <scope>NUCLEOTIDE SEQUENCE</scope>
    <source>
        <strain evidence="18">S6</strain>
    </source>
</reference>
<accession>A0A975IX84</accession>
<organism evidence="18 19">
    <name type="scientific">Phenylobacterium montanum</name>
    <dbReference type="NCBI Taxonomy" id="2823693"/>
    <lineage>
        <taxon>Bacteria</taxon>
        <taxon>Pseudomonadati</taxon>
        <taxon>Pseudomonadota</taxon>
        <taxon>Alphaproteobacteria</taxon>
        <taxon>Caulobacterales</taxon>
        <taxon>Caulobacteraceae</taxon>
        <taxon>Phenylobacterium</taxon>
    </lineage>
</organism>
<dbReference type="KEGG" id="caul:KCG34_07220"/>
<dbReference type="InterPro" id="IPR036257">
    <property type="entry name" value="Cyt_c_oxidase_su2_TM_sf"/>
</dbReference>
<dbReference type="Gene3D" id="1.10.287.90">
    <property type="match status" value="1"/>
</dbReference>
<evidence type="ECO:0000256" key="7">
    <source>
        <dbReference type="ARBA" id="ARBA00022729"/>
    </source>
</evidence>
<dbReference type="InterPro" id="IPR011759">
    <property type="entry name" value="Cyt_c_oxidase_su2_TM_dom"/>
</dbReference>
<evidence type="ECO:0000256" key="6">
    <source>
        <dbReference type="ARBA" id="ARBA00022692"/>
    </source>
</evidence>
<evidence type="ECO:0000256" key="3">
    <source>
        <dbReference type="ARBA" id="ARBA00022448"/>
    </source>
</evidence>
<evidence type="ECO:0000259" key="16">
    <source>
        <dbReference type="PROSITE" id="PS50857"/>
    </source>
</evidence>
<feature type="domain" description="Cytochrome oxidase subunit II transmembrane region profile" evidence="17">
    <location>
        <begin position="1"/>
        <end position="92"/>
    </location>
</feature>
<protein>
    <recommendedName>
        <fullName evidence="14">Ubiquinol oxidase subunit 2</fullName>
    </recommendedName>
</protein>
<dbReference type="SUPFAM" id="SSF49503">
    <property type="entry name" value="Cupredoxins"/>
    <property type="match status" value="1"/>
</dbReference>
<evidence type="ECO:0000256" key="9">
    <source>
        <dbReference type="ARBA" id="ARBA00022989"/>
    </source>
</evidence>
<evidence type="ECO:0000256" key="13">
    <source>
        <dbReference type="ARBA" id="ARBA00023288"/>
    </source>
</evidence>
<keyword evidence="9 15" id="KW-1133">Transmembrane helix</keyword>
<evidence type="ECO:0000256" key="11">
    <source>
        <dbReference type="ARBA" id="ARBA00023136"/>
    </source>
</evidence>
<dbReference type="PANTHER" id="PTHR22888">
    <property type="entry name" value="CYTOCHROME C OXIDASE, SUBUNIT II"/>
    <property type="match status" value="1"/>
</dbReference>
<evidence type="ECO:0000313" key="19">
    <source>
        <dbReference type="Proteomes" id="UP000676409"/>
    </source>
</evidence>
<keyword evidence="6 15" id="KW-0812">Transmembrane</keyword>
<keyword evidence="7" id="KW-0732">Signal</keyword>
<dbReference type="GO" id="GO:0016682">
    <property type="term" value="F:oxidoreductase activity, acting on diphenols and related substances as donors, oxygen as acceptor"/>
    <property type="evidence" value="ECO:0007669"/>
    <property type="project" value="InterPro"/>
</dbReference>
<dbReference type="PANTHER" id="PTHR22888:SF18">
    <property type="entry name" value="CYTOCHROME BO(3) UBIQUINOL OXIDASE SUBUNIT 2"/>
    <property type="match status" value="1"/>
</dbReference>
<dbReference type="InterPro" id="IPR010514">
    <property type="entry name" value="COX_ARM"/>
</dbReference>
<evidence type="ECO:0000256" key="8">
    <source>
        <dbReference type="ARBA" id="ARBA00022982"/>
    </source>
</evidence>
<feature type="domain" description="Cytochrome oxidase subunit II copper A binding" evidence="16">
    <location>
        <begin position="107"/>
        <end position="219"/>
    </location>
</feature>
<evidence type="ECO:0000256" key="14">
    <source>
        <dbReference type="PIRNR" id="PIRNR000292"/>
    </source>
</evidence>
<evidence type="ECO:0000256" key="2">
    <source>
        <dbReference type="ARBA" id="ARBA00007866"/>
    </source>
</evidence>
<dbReference type="PROSITE" id="PS50857">
    <property type="entry name" value="COX2_CUA"/>
    <property type="match status" value="1"/>
</dbReference>
<evidence type="ECO:0000313" key="18">
    <source>
        <dbReference type="EMBL" id="QUD90693.1"/>
    </source>
</evidence>
<name>A0A975IX84_9CAUL</name>
<keyword evidence="5 14" id="KW-0679">Respiratory chain</keyword>
<gene>
    <name evidence="18" type="primary">cyoA</name>
    <name evidence="18" type="ORF">KCG34_07220</name>
</gene>
<keyword evidence="8 14" id="KW-0249">Electron transport</keyword>
<dbReference type="Gene3D" id="2.60.40.420">
    <property type="entry name" value="Cupredoxins - blue copper proteins"/>
    <property type="match status" value="1"/>
</dbReference>
<dbReference type="GO" id="GO:0004129">
    <property type="term" value="F:cytochrome-c oxidase activity"/>
    <property type="evidence" value="ECO:0007669"/>
    <property type="project" value="UniProtKB-UniRule"/>
</dbReference>
<keyword evidence="19" id="KW-1185">Reference proteome</keyword>
<dbReference type="Pfam" id="PF06481">
    <property type="entry name" value="COX_ARM"/>
    <property type="match status" value="1"/>
</dbReference>
<keyword evidence="3 14" id="KW-0813">Transport</keyword>
<dbReference type="EMBL" id="CP073078">
    <property type="protein sequence ID" value="QUD90693.1"/>
    <property type="molecule type" value="Genomic_DNA"/>
</dbReference>
<dbReference type="AlphaFoldDB" id="A0A975IX84"/>